<dbReference type="GO" id="GO:0008519">
    <property type="term" value="F:ammonium channel activity"/>
    <property type="evidence" value="ECO:0007669"/>
    <property type="project" value="InterPro"/>
</dbReference>
<accession>A0A0D1XHS8</accession>
<dbReference type="VEuPathDB" id="FungiDB:PV09_06657"/>
<feature type="domain" description="Ammonium transporter AmtB-like" evidence="10">
    <location>
        <begin position="45"/>
        <end position="442"/>
    </location>
</feature>
<evidence type="ECO:0000256" key="2">
    <source>
        <dbReference type="ARBA" id="ARBA00005887"/>
    </source>
</evidence>
<dbReference type="PANTHER" id="PTHR43029:SF15">
    <property type="entry name" value="AMMONIUM TRANSPORTER"/>
    <property type="match status" value="1"/>
</dbReference>
<keyword evidence="4 8" id="KW-0812">Transmembrane</keyword>
<dbReference type="InParanoid" id="A0A0D1XHS8"/>
<feature type="transmembrane region" description="Helical" evidence="8">
    <location>
        <begin position="263"/>
        <end position="284"/>
    </location>
</feature>
<dbReference type="Proteomes" id="UP000053259">
    <property type="component" value="Unassembled WGS sequence"/>
</dbReference>
<keyword evidence="5 8" id="KW-1133">Transmembrane helix</keyword>
<comment type="subcellular location">
    <subcellularLocation>
        <location evidence="8">Cell membrane</location>
        <topology evidence="8">Multi-pass membrane protein</topology>
    </subcellularLocation>
    <subcellularLocation>
        <location evidence="1">Membrane</location>
        <topology evidence="1">Multi-pass membrane protein</topology>
    </subcellularLocation>
</comment>
<evidence type="ECO:0000256" key="1">
    <source>
        <dbReference type="ARBA" id="ARBA00004141"/>
    </source>
</evidence>
<feature type="compositionally biased region" description="Basic and acidic residues" evidence="9">
    <location>
        <begin position="475"/>
        <end position="487"/>
    </location>
</feature>
<dbReference type="Pfam" id="PF00909">
    <property type="entry name" value="Ammonium_transp"/>
    <property type="match status" value="1"/>
</dbReference>
<feature type="region of interest" description="Disordered" evidence="9">
    <location>
        <begin position="463"/>
        <end position="487"/>
    </location>
</feature>
<evidence type="ECO:0000256" key="4">
    <source>
        <dbReference type="ARBA" id="ARBA00022692"/>
    </source>
</evidence>
<dbReference type="RefSeq" id="XP_016211670.1">
    <property type="nucleotide sequence ID" value="XM_016360331.1"/>
</dbReference>
<feature type="transmembrane region" description="Helical" evidence="8">
    <location>
        <begin position="73"/>
        <end position="93"/>
    </location>
</feature>
<proteinExistence type="inferred from homology"/>
<dbReference type="HOGENOM" id="CLU_000445_33_0_1"/>
<feature type="transmembrane region" description="Helical" evidence="8">
    <location>
        <begin position="400"/>
        <end position="418"/>
    </location>
</feature>
<dbReference type="SUPFAM" id="SSF111352">
    <property type="entry name" value="Ammonium transporter"/>
    <property type="match status" value="1"/>
</dbReference>
<evidence type="ECO:0000313" key="12">
    <source>
        <dbReference type="Proteomes" id="UP000053259"/>
    </source>
</evidence>
<dbReference type="NCBIfam" id="TIGR00836">
    <property type="entry name" value="amt"/>
    <property type="match status" value="1"/>
</dbReference>
<dbReference type="EMBL" id="KN847552">
    <property type="protein sequence ID" value="KIW01801.1"/>
    <property type="molecule type" value="Genomic_DNA"/>
</dbReference>
<reference evidence="11 12" key="1">
    <citation type="submission" date="2015-01" db="EMBL/GenBank/DDBJ databases">
        <title>The Genome Sequence of Ochroconis gallopava CBS43764.</title>
        <authorList>
            <consortium name="The Broad Institute Genomics Platform"/>
            <person name="Cuomo C."/>
            <person name="de Hoog S."/>
            <person name="Gorbushina A."/>
            <person name="Stielow B."/>
            <person name="Teixiera M."/>
            <person name="Abouelleil A."/>
            <person name="Chapman S.B."/>
            <person name="Priest M."/>
            <person name="Young S.K."/>
            <person name="Wortman J."/>
            <person name="Nusbaum C."/>
            <person name="Birren B."/>
        </authorList>
    </citation>
    <scope>NUCLEOTIDE SEQUENCE [LARGE SCALE GENOMIC DNA]</scope>
    <source>
        <strain evidence="11 12">CBS 43764</strain>
    </source>
</reference>
<feature type="transmembrane region" description="Helical" evidence="8">
    <location>
        <begin position="236"/>
        <end position="257"/>
    </location>
</feature>
<evidence type="ECO:0000256" key="8">
    <source>
        <dbReference type="RuleBase" id="RU362002"/>
    </source>
</evidence>
<dbReference type="GeneID" id="27314630"/>
<dbReference type="PROSITE" id="PS01219">
    <property type="entry name" value="AMMONIUM_TRANSP"/>
    <property type="match status" value="1"/>
</dbReference>
<feature type="transmembrane region" description="Helical" evidence="8">
    <location>
        <begin position="319"/>
        <end position="338"/>
    </location>
</feature>
<feature type="transmembrane region" description="Helical" evidence="8">
    <location>
        <begin position="196"/>
        <end position="216"/>
    </location>
</feature>
<organism evidence="11 12">
    <name type="scientific">Verruconis gallopava</name>
    <dbReference type="NCBI Taxonomy" id="253628"/>
    <lineage>
        <taxon>Eukaryota</taxon>
        <taxon>Fungi</taxon>
        <taxon>Dikarya</taxon>
        <taxon>Ascomycota</taxon>
        <taxon>Pezizomycotina</taxon>
        <taxon>Dothideomycetes</taxon>
        <taxon>Pleosporomycetidae</taxon>
        <taxon>Venturiales</taxon>
        <taxon>Sympoventuriaceae</taxon>
        <taxon>Verruconis</taxon>
    </lineage>
</organism>
<dbReference type="GO" id="GO:0005886">
    <property type="term" value="C:plasma membrane"/>
    <property type="evidence" value="ECO:0007669"/>
    <property type="project" value="UniProtKB-SubCell"/>
</dbReference>
<dbReference type="InterPro" id="IPR024041">
    <property type="entry name" value="NH4_transpt_AmtB-like_dom"/>
</dbReference>
<dbReference type="OrthoDB" id="534912at2759"/>
<protein>
    <recommendedName>
        <fullName evidence="8">Ammonium transporter</fullName>
    </recommendedName>
</protein>
<feature type="transmembrane region" description="Helical" evidence="8">
    <location>
        <begin position="129"/>
        <end position="150"/>
    </location>
</feature>
<keyword evidence="7 8" id="KW-0924">Ammonia transport</keyword>
<feature type="transmembrane region" description="Helical" evidence="8">
    <location>
        <begin position="162"/>
        <end position="184"/>
    </location>
</feature>
<evidence type="ECO:0000256" key="3">
    <source>
        <dbReference type="ARBA" id="ARBA00022448"/>
    </source>
</evidence>
<feature type="transmembrane region" description="Helical" evidence="8">
    <location>
        <begin position="350"/>
        <end position="373"/>
    </location>
</feature>
<keyword evidence="12" id="KW-1185">Reference proteome</keyword>
<keyword evidence="6 8" id="KW-0472">Membrane</keyword>
<evidence type="ECO:0000313" key="11">
    <source>
        <dbReference type="EMBL" id="KIW01801.1"/>
    </source>
</evidence>
<keyword evidence="3 8" id="KW-0813">Transport</keyword>
<feature type="transmembrane region" description="Helical" evidence="8">
    <location>
        <begin position="42"/>
        <end position="66"/>
    </location>
</feature>
<dbReference type="InterPro" id="IPR029020">
    <property type="entry name" value="Ammonium/urea_transptr"/>
</dbReference>
<evidence type="ECO:0000256" key="6">
    <source>
        <dbReference type="ARBA" id="ARBA00023136"/>
    </source>
</evidence>
<dbReference type="InterPro" id="IPR018047">
    <property type="entry name" value="Ammonium_transpt_CS"/>
</dbReference>
<evidence type="ECO:0000256" key="9">
    <source>
        <dbReference type="SAM" id="MobiDB-lite"/>
    </source>
</evidence>
<dbReference type="STRING" id="253628.A0A0D1XHS8"/>
<gene>
    <name evidence="11" type="ORF">PV09_06657</name>
</gene>
<dbReference type="Gene3D" id="1.10.3430.10">
    <property type="entry name" value="Ammonium transporter AmtB like domains"/>
    <property type="match status" value="1"/>
</dbReference>
<feature type="transmembrane region" description="Helical" evidence="8">
    <location>
        <begin position="293"/>
        <end position="313"/>
    </location>
</feature>
<dbReference type="FunFam" id="1.10.3430.10:FF:000003">
    <property type="entry name" value="Ammonium transporter"/>
    <property type="match status" value="1"/>
</dbReference>
<dbReference type="InterPro" id="IPR001905">
    <property type="entry name" value="Ammonium_transpt"/>
</dbReference>
<evidence type="ECO:0000259" key="10">
    <source>
        <dbReference type="Pfam" id="PF00909"/>
    </source>
</evidence>
<dbReference type="AlphaFoldDB" id="A0A0D1XHS8"/>
<sequence>MATETSAAPYPAVPTFDPAHPNGGDSLDVDVNAQYAGVEFHYTYLVFCGFIVWLIIPGIGLLYGGLARRKSALALLFQSIMVAAVTTFQWMFWGYTLAYSRTAGPFIGDMANFGMKNVMSAPSPGNPNIPEIVFCLYQLLFCACTVQLVIGGSFERGRILPSLVFGFFWATIVYCPIACWTWNSNGWLFNLPSLDFAGGGPVHIASGWAALAYALVLGKRKHVGEASHQKPHNPTLVFLGTVLIWFGWFGFNGGSALNASIRAMAAAFNTNTAASTGVLGWVIVDYIRFKGKFSVVGACSGAIAGLVGITPAAGYVSPWIAALIGFLTAIVCSSVQDINKWLHIDEGMDVFKLHGIGGMCGSFFTGIFAQQWVSALDGATLAPGGLDGVGVQVGKQFAEITAISSYSFVVSALLLLILKYIPFMHLRVSDEAEMMGLDIDQFFDEQIGDWSAFEQAAPTLVHGKSQPVSSAGSTHDAEHVKETTKTA</sequence>
<comment type="similarity">
    <text evidence="2 8">Belongs to the ammonia transporter channel (TC 1.A.11.2) family.</text>
</comment>
<evidence type="ECO:0000256" key="5">
    <source>
        <dbReference type="ARBA" id="ARBA00022989"/>
    </source>
</evidence>
<evidence type="ECO:0000256" key="7">
    <source>
        <dbReference type="ARBA" id="ARBA00023177"/>
    </source>
</evidence>
<name>A0A0D1XHS8_9PEZI</name>
<dbReference type="PANTHER" id="PTHR43029">
    <property type="entry name" value="AMMONIUM TRANSPORTER MEP2"/>
    <property type="match status" value="1"/>
</dbReference>